<accession>A0A7W8M4D5</accession>
<dbReference type="GO" id="GO:0000050">
    <property type="term" value="P:urea cycle"/>
    <property type="evidence" value="ECO:0007669"/>
    <property type="project" value="UniProtKB-UniPathway"/>
</dbReference>
<dbReference type="PANTHER" id="PTHR43782:SF3">
    <property type="entry name" value="ARGINASE"/>
    <property type="match status" value="1"/>
</dbReference>
<dbReference type="PROSITE" id="PS01053">
    <property type="entry name" value="ARGINASE_1"/>
    <property type="match status" value="1"/>
</dbReference>
<evidence type="ECO:0000256" key="7">
    <source>
        <dbReference type="ARBA" id="ARBA00022801"/>
    </source>
</evidence>
<dbReference type="GO" id="GO:0006525">
    <property type="term" value="P:arginine metabolic process"/>
    <property type="evidence" value="ECO:0007669"/>
    <property type="project" value="UniProtKB-KW"/>
</dbReference>
<comment type="catalytic activity">
    <reaction evidence="9">
        <text>L-arginine + H2O = urea + L-ornithine</text>
        <dbReference type="Rhea" id="RHEA:20569"/>
        <dbReference type="ChEBI" id="CHEBI:15377"/>
        <dbReference type="ChEBI" id="CHEBI:16199"/>
        <dbReference type="ChEBI" id="CHEBI:32682"/>
        <dbReference type="ChEBI" id="CHEBI:46911"/>
        <dbReference type="EC" id="3.5.3.1"/>
    </reaction>
</comment>
<dbReference type="PRINTS" id="PR00116">
    <property type="entry name" value="ARGINASE"/>
</dbReference>
<evidence type="ECO:0000256" key="5">
    <source>
        <dbReference type="ARBA" id="ARBA00022503"/>
    </source>
</evidence>
<keyword evidence="8" id="KW-0464">Manganese</keyword>
<dbReference type="CDD" id="cd09989">
    <property type="entry name" value="Arginase"/>
    <property type="match status" value="1"/>
</dbReference>
<dbReference type="PANTHER" id="PTHR43782">
    <property type="entry name" value="ARGINASE"/>
    <property type="match status" value="1"/>
</dbReference>
<dbReference type="SUPFAM" id="SSF52768">
    <property type="entry name" value="Arginase/deacetylase"/>
    <property type="match status" value="1"/>
</dbReference>
<sequence length="301" mass="33958">MYSIYGCPMHYGVGDEGLIYSLDYLNQYYDLNIPIVPEITMPDKHLANLKNLDSVVATCRNIARHQHHIIQHHDTPLFIAGDHSAVIGSISGTSVNYENLGLIWIDAHPDINTDQTTVTGNIHGMPVAALLGMGEKSLTNILSSSPKLRPENIVMLGLRDIDPPEQKFLDELHIKYYTYDDIQKTGLTTCIEESIQYLSHLKAIHLSFDVDSMDPDLMPGVSVPVKSGFTVDQVYEMINAFLNRLPIAAMDIVEFNMTHDVDHRTSDFVNGLIHHILDMNEENTMFYNNTDILHNQKAAYY</sequence>
<comment type="cofactor">
    <cofactor evidence="1">
        <name>Mn(2+)</name>
        <dbReference type="ChEBI" id="CHEBI:29035"/>
    </cofactor>
</comment>
<dbReference type="EC" id="3.5.3.1" evidence="3"/>
<evidence type="ECO:0000256" key="4">
    <source>
        <dbReference type="ARBA" id="ARBA00018123"/>
    </source>
</evidence>
<dbReference type="InterPro" id="IPR023696">
    <property type="entry name" value="Ureohydrolase_dom_sf"/>
</dbReference>
<dbReference type="EMBL" id="JACHFW010000003">
    <property type="protein sequence ID" value="MBB5264008.1"/>
    <property type="molecule type" value="Genomic_DNA"/>
</dbReference>
<dbReference type="InterPro" id="IPR006035">
    <property type="entry name" value="Ureohydrolase"/>
</dbReference>
<evidence type="ECO:0000256" key="2">
    <source>
        <dbReference type="ARBA" id="ARBA00005098"/>
    </source>
</evidence>
<organism evidence="12 13">
    <name type="scientific">Catenibacillus scindens</name>
    <dbReference type="NCBI Taxonomy" id="673271"/>
    <lineage>
        <taxon>Bacteria</taxon>
        <taxon>Bacillati</taxon>
        <taxon>Bacillota</taxon>
        <taxon>Clostridia</taxon>
        <taxon>Lachnospirales</taxon>
        <taxon>Lachnospiraceae</taxon>
        <taxon>Catenibacillus</taxon>
    </lineage>
</organism>
<protein>
    <recommendedName>
        <fullName evidence="4">Arginase</fullName>
        <ecNumber evidence="3">3.5.3.1</ecNumber>
    </recommendedName>
</protein>
<evidence type="ECO:0000313" key="12">
    <source>
        <dbReference type="EMBL" id="MBB5264008.1"/>
    </source>
</evidence>
<dbReference type="Pfam" id="PF00491">
    <property type="entry name" value="Arginase"/>
    <property type="match status" value="1"/>
</dbReference>
<comment type="caution">
    <text evidence="12">The sequence shown here is derived from an EMBL/GenBank/DDBJ whole genome shotgun (WGS) entry which is preliminary data.</text>
</comment>
<comment type="pathway">
    <text evidence="2">Nitrogen metabolism; urea cycle; L-ornithine and urea from L-arginine: step 1/1.</text>
</comment>
<comment type="similarity">
    <text evidence="10 11">Belongs to the arginase family.</text>
</comment>
<gene>
    <name evidence="12" type="ORF">HNP82_001113</name>
</gene>
<keyword evidence="7 11" id="KW-0378">Hydrolase</keyword>
<evidence type="ECO:0000256" key="11">
    <source>
        <dbReference type="RuleBase" id="RU003684"/>
    </source>
</evidence>
<dbReference type="GO" id="GO:0030145">
    <property type="term" value="F:manganese ion binding"/>
    <property type="evidence" value="ECO:0007669"/>
    <property type="project" value="TreeGrafter"/>
</dbReference>
<proteinExistence type="inferred from homology"/>
<dbReference type="PROSITE" id="PS51409">
    <property type="entry name" value="ARGINASE_2"/>
    <property type="match status" value="1"/>
</dbReference>
<keyword evidence="5" id="KW-0056">Arginine metabolism</keyword>
<dbReference type="AlphaFoldDB" id="A0A7W8M4D5"/>
<evidence type="ECO:0000256" key="6">
    <source>
        <dbReference type="ARBA" id="ARBA00022723"/>
    </source>
</evidence>
<dbReference type="InterPro" id="IPR014033">
    <property type="entry name" value="Arginase"/>
</dbReference>
<dbReference type="GO" id="GO:0005737">
    <property type="term" value="C:cytoplasm"/>
    <property type="evidence" value="ECO:0007669"/>
    <property type="project" value="TreeGrafter"/>
</dbReference>
<dbReference type="Gene3D" id="3.40.800.10">
    <property type="entry name" value="Ureohydrolase domain"/>
    <property type="match status" value="1"/>
</dbReference>
<evidence type="ECO:0000256" key="8">
    <source>
        <dbReference type="ARBA" id="ARBA00023211"/>
    </source>
</evidence>
<dbReference type="InterPro" id="IPR020855">
    <property type="entry name" value="Ureohydrolase_Mn_BS"/>
</dbReference>
<name>A0A7W8M4D5_9FIRM</name>
<dbReference type="RefSeq" id="WP_183772334.1">
    <property type="nucleotide sequence ID" value="NZ_JACHFW010000003.1"/>
</dbReference>
<keyword evidence="13" id="KW-1185">Reference proteome</keyword>
<evidence type="ECO:0000313" key="13">
    <source>
        <dbReference type="Proteomes" id="UP000543642"/>
    </source>
</evidence>
<reference evidence="12 13" key="1">
    <citation type="submission" date="2020-08" db="EMBL/GenBank/DDBJ databases">
        <title>Genomic Encyclopedia of Type Strains, Phase IV (KMG-IV): sequencing the most valuable type-strain genomes for metagenomic binning, comparative biology and taxonomic classification.</title>
        <authorList>
            <person name="Goeker M."/>
        </authorList>
    </citation>
    <scope>NUCLEOTIDE SEQUENCE [LARGE SCALE GENOMIC DNA]</scope>
    <source>
        <strain evidence="12 13">DSM 106146</strain>
    </source>
</reference>
<evidence type="ECO:0000256" key="10">
    <source>
        <dbReference type="PROSITE-ProRule" id="PRU00742"/>
    </source>
</evidence>
<dbReference type="Proteomes" id="UP000543642">
    <property type="component" value="Unassembled WGS sequence"/>
</dbReference>
<evidence type="ECO:0000256" key="1">
    <source>
        <dbReference type="ARBA" id="ARBA00001936"/>
    </source>
</evidence>
<dbReference type="UniPathway" id="UPA00158">
    <property type="reaction ID" value="UER00270"/>
</dbReference>
<evidence type="ECO:0000256" key="9">
    <source>
        <dbReference type="ARBA" id="ARBA00047391"/>
    </source>
</evidence>
<keyword evidence="6" id="KW-0479">Metal-binding</keyword>
<dbReference type="GO" id="GO:0004053">
    <property type="term" value="F:arginase activity"/>
    <property type="evidence" value="ECO:0007669"/>
    <property type="project" value="UniProtKB-EC"/>
</dbReference>
<evidence type="ECO:0000256" key="3">
    <source>
        <dbReference type="ARBA" id="ARBA00012168"/>
    </source>
</evidence>